<feature type="region of interest" description="Disordered" evidence="1">
    <location>
        <begin position="74"/>
        <end position="102"/>
    </location>
</feature>
<dbReference type="AlphaFoldDB" id="A0AAV4GVB4"/>
<reference evidence="2 3" key="1">
    <citation type="journal article" date="2021" name="Elife">
        <title>Chloroplast acquisition without the gene transfer in kleptoplastic sea slugs, Plakobranchus ocellatus.</title>
        <authorList>
            <person name="Maeda T."/>
            <person name="Takahashi S."/>
            <person name="Yoshida T."/>
            <person name="Shimamura S."/>
            <person name="Takaki Y."/>
            <person name="Nagai Y."/>
            <person name="Toyoda A."/>
            <person name="Suzuki Y."/>
            <person name="Arimoto A."/>
            <person name="Ishii H."/>
            <person name="Satoh N."/>
            <person name="Nishiyama T."/>
            <person name="Hasebe M."/>
            <person name="Maruyama T."/>
            <person name="Minagawa J."/>
            <person name="Obokata J."/>
            <person name="Shigenobu S."/>
        </authorList>
    </citation>
    <scope>NUCLEOTIDE SEQUENCE [LARGE SCALE GENOMIC DNA]</scope>
</reference>
<name>A0AAV4GVB4_9GAST</name>
<keyword evidence="3" id="KW-1185">Reference proteome</keyword>
<organism evidence="2 3">
    <name type="scientific">Elysia marginata</name>
    <dbReference type="NCBI Taxonomy" id="1093978"/>
    <lineage>
        <taxon>Eukaryota</taxon>
        <taxon>Metazoa</taxon>
        <taxon>Spiralia</taxon>
        <taxon>Lophotrochozoa</taxon>
        <taxon>Mollusca</taxon>
        <taxon>Gastropoda</taxon>
        <taxon>Heterobranchia</taxon>
        <taxon>Euthyneura</taxon>
        <taxon>Panpulmonata</taxon>
        <taxon>Sacoglossa</taxon>
        <taxon>Placobranchoidea</taxon>
        <taxon>Plakobranchidae</taxon>
        <taxon>Elysia</taxon>
    </lineage>
</organism>
<accession>A0AAV4GVB4</accession>
<protein>
    <submittedName>
        <fullName evidence="2">Uncharacterized protein</fullName>
    </submittedName>
</protein>
<dbReference type="EMBL" id="BMAT01012290">
    <property type="protein sequence ID" value="GFR89231.1"/>
    <property type="molecule type" value="Genomic_DNA"/>
</dbReference>
<evidence type="ECO:0000313" key="3">
    <source>
        <dbReference type="Proteomes" id="UP000762676"/>
    </source>
</evidence>
<gene>
    <name evidence="2" type="ORF">ElyMa_006119400</name>
</gene>
<evidence type="ECO:0000256" key="1">
    <source>
        <dbReference type="SAM" id="MobiDB-lite"/>
    </source>
</evidence>
<dbReference type="Proteomes" id="UP000762676">
    <property type="component" value="Unassembled WGS sequence"/>
</dbReference>
<evidence type="ECO:0000313" key="2">
    <source>
        <dbReference type="EMBL" id="GFR89231.1"/>
    </source>
</evidence>
<sequence>MIFSAAKWYKKTKKPKLSSGFSNSISRAPFIITPEPVLVPCVTDASVDTSDLWFDPELVGVSLSETIPNLNRPEMYPYSTGPSSPYLAGQRSANLYSPRGRS</sequence>
<comment type="caution">
    <text evidence="2">The sequence shown here is derived from an EMBL/GenBank/DDBJ whole genome shotgun (WGS) entry which is preliminary data.</text>
</comment>
<proteinExistence type="predicted"/>